<evidence type="ECO:0000313" key="1">
    <source>
        <dbReference type="EMBL" id="GAP63783.1"/>
    </source>
</evidence>
<sequence length="56" mass="6248">MGAWFAPFFNSTPPSYTICGRASIPFWSYFSPIFFGTTMAHGAKNKVLHNPKLGYS</sequence>
<gene>
    <name evidence="1" type="ORF">ARMA_2206</name>
</gene>
<dbReference type="InParanoid" id="A0A0M8K859"/>
<organism evidence="1 2">
    <name type="scientific">Ardenticatena maritima</name>
    <dbReference type="NCBI Taxonomy" id="872965"/>
    <lineage>
        <taxon>Bacteria</taxon>
        <taxon>Bacillati</taxon>
        <taxon>Chloroflexota</taxon>
        <taxon>Ardenticatenia</taxon>
        <taxon>Ardenticatenales</taxon>
        <taxon>Ardenticatenaceae</taxon>
        <taxon>Ardenticatena</taxon>
    </lineage>
</organism>
<reference evidence="2" key="2">
    <citation type="submission" date="2015-08" db="EMBL/GenBank/DDBJ databases">
        <title>Draft Genome Sequence of a Heterotrophic Facultative Anaerobic Bacterium Ardenticatena maritima Strain 110S.</title>
        <authorList>
            <person name="Kawaichi S."/>
            <person name="Yoshida T."/>
            <person name="Sako Y."/>
            <person name="Nakamura R."/>
        </authorList>
    </citation>
    <scope>NUCLEOTIDE SEQUENCE [LARGE SCALE GENOMIC DNA]</scope>
    <source>
        <strain evidence="2">110S</strain>
    </source>
</reference>
<evidence type="ECO:0000313" key="2">
    <source>
        <dbReference type="Proteomes" id="UP000037784"/>
    </source>
</evidence>
<dbReference type="EMBL" id="BBZA01000192">
    <property type="protein sequence ID" value="GAP63783.1"/>
    <property type="molecule type" value="Genomic_DNA"/>
</dbReference>
<proteinExistence type="predicted"/>
<accession>A0A0M8K859</accession>
<comment type="caution">
    <text evidence="1">The sequence shown here is derived from an EMBL/GenBank/DDBJ whole genome shotgun (WGS) entry which is preliminary data.</text>
</comment>
<dbReference type="AlphaFoldDB" id="A0A0M8K859"/>
<name>A0A0M8K859_9CHLR</name>
<protein>
    <submittedName>
        <fullName evidence="1">Uncharacterized protein</fullName>
    </submittedName>
</protein>
<dbReference type="Proteomes" id="UP000037784">
    <property type="component" value="Unassembled WGS sequence"/>
</dbReference>
<reference evidence="1 2" key="1">
    <citation type="journal article" date="2015" name="Genome Announc.">
        <title>Draft Genome Sequence of a Heterotrophic Facultative Anaerobic Thermophilic Bacterium, Ardenticatena maritima Strain 110ST.</title>
        <authorList>
            <person name="Kawaichi S."/>
            <person name="Yoshida T."/>
            <person name="Sako Y."/>
            <person name="Nakamura R."/>
        </authorList>
    </citation>
    <scope>NUCLEOTIDE SEQUENCE [LARGE SCALE GENOMIC DNA]</scope>
    <source>
        <strain evidence="1 2">110S</strain>
    </source>
</reference>
<keyword evidence="2" id="KW-1185">Reference proteome</keyword>